<reference evidence="1 2" key="1">
    <citation type="submission" date="2024-03" db="EMBL/GenBank/DDBJ databases">
        <title>Adaptation during the transition from Ophiocordyceps entomopathogen to insect associate is accompanied by gene loss and intensified selection.</title>
        <authorList>
            <person name="Ward C.M."/>
            <person name="Onetto C.A."/>
            <person name="Borneman A.R."/>
        </authorList>
    </citation>
    <scope>NUCLEOTIDE SEQUENCE [LARGE SCALE GENOMIC DNA]</scope>
    <source>
        <strain evidence="1">AWRI1</strain>
        <tissue evidence="1">Single Adult Female</tissue>
    </source>
</reference>
<name>A0AAN9TNS4_9HEMI</name>
<evidence type="ECO:0000313" key="1">
    <source>
        <dbReference type="EMBL" id="KAK7602529.1"/>
    </source>
</evidence>
<evidence type="ECO:0000313" key="2">
    <source>
        <dbReference type="Proteomes" id="UP001367676"/>
    </source>
</evidence>
<accession>A0AAN9TNS4</accession>
<proteinExistence type="predicted"/>
<gene>
    <name evidence="1" type="ORF">V9T40_008118</name>
</gene>
<keyword evidence="2" id="KW-1185">Reference proteome</keyword>
<protein>
    <submittedName>
        <fullName evidence="1">Uncharacterized protein</fullName>
    </submittedName>
</protein>
<dbReference type="AlphaFoldDB" id="A0AAN9TNS4"/>
<dbReference type="EMBL" id="JBBCAQ010000008">
    <property type="protein sequence ID" value="KAK7602529.1"/>
    <property type="molecule type" value="Genomic_DNA"/>
</dbReference>
<dbReference type="Proteomes" id="UP001367676">
    <property type="component" value="Unassembled WGS sequence"/>
</dbReference>
<sequence>MADVEFEEFRKHFEQLPQHIRASARSYTLVHDIAIDDDQFLANSSKEFKDYEVKCDQVRQSKSNDPFK</sequence>
<comment type="caution">
    <text evidence="1">The sequence shown here is derived from an EMBL/GenBank/DDBJ whole genome shotgun (WGS) entry which is preliminary data.</text>
</comment>
<organism evidence="1 2">
    <name type="scientific">Parthenolecanium corni</name>
    <dbReference type="NCBI Taxonomy" id="536013"/>
    <lineage>
        <taxon>Eukaryota</taxon>
        <taxon>Metazoa</taxon>
        <taxon>Ecdysozoa</taxon>
        <taxon>Arthropoda</taxon>
        <taxon>Hexapoda</taxon>
        <taxon>Insecta</taxon>
        <taxon>Pterygota</taxon>
        <taxon>Neoptera</taxon>
        <taxon>Paraneoptera</taxon>
        <taxon>Hemiptera</taxon>
        <taxon>Sternorrhyncha</taxon>
        <taxon>Coccoidea</taxon>
        <taxon>Coccidae</taxon>
        <taxon>Parthenolecanium</taxon>
    </lineage>
</organism>